<feature type="chain" id="PRO_5045487067" evidence="5">
    <location>
        <begin position="28"/>
        <end position="739"/>
    </location>
</feature>
<dbReference type="RefSeq" id="WP_289366420.1">
    <property type="nucleotide sequence ID" value="NZ_JAUCBP010000012.1"/>
</dbReference>
<feature type="domain" description="Peptidase S9 prolyl oligopeptidase catalytic" evidence="6">
    <location>
        <begin position="519"/>
        <end position="730"/>
    </location>
</feature>
<dbReference type="PANTHER" id="PTHR11757:SF19">
    <property type="entry name" value="PROLYL ENDOPEPTIDASE-LIKE"/>
    <property type="match status" value="1"/>
</dbReference>
<dbReference type="PANTHER" id="PTHR11757">
    <property type="entry name" value="PROTEASE FAMILY S9A OLIGOPEPTIDASE"/>
    <property type="match status" value="1"/>
</dbReference>
<evidence type="ECO:0000259" key="7">
    <source>
        <dbReference type="Pfam" id="PF02897"/>
    </source>
</evidence>
<protein>
    <submittedName>
        <fullName evidence="8">S9 family peptidase</fullName>
    </submittedName>
</protein>
<dbReference type="InterPro" id="IPR023302">
    <property type="entry name" value="Pept_S9A_N"/>
</dbReference>
<organism evidence="8 9">
    <name type="scientific">Alteromonas arenosi</name>
    <dbReference type="NCBI Taxonomy" id="3055817"/>
    <lineage>
        <taxon>Bacteria</taxon>
        <taxon>Pseudomonadati</taxon>
        <taxon>Pseudomonadota</taxon>
        <taxon>Gammaproteobacteria</taxon>
        <taxon>Alteromonadales</taxon>
        <taxon>Alteromonadaceae</taxon>
        <taxon>Alteromonas/Salinimonas group</taxon>
        <taxon>Alteromonas</taxon>
    </lineage>
</organism>
<proteinExistence type="inferred from homology"/>
<evidence type="ECO:0000256" key="3">
    <source>
        <dbReference type="ARBA" id="ARBA00022801"/>
    </source>
</evidence>
<dbReference type="InterPro" id="IPR002470">
    <property type="entry name" value="Peptidase_S9A"/>
</dbReference>
<dbReference type="Gene3D" id="3.40.50.1820">
    <property type="entry name" value="alpha/beta hydrolase"/>
    <property type="match status" value="1"/>
</dbReference>
<dbReference type="Gene3D" id="2.130.10.120">
    <property type="entry name" value="Prolyl oligopeptidase, N-terminal domain"/>
    <property type="match status" value="1"/>
</dbReference>
<feature type="domain" description="Peptidase S9A N-terminal" evidence="7">
    <location>
        <begin position="54"/>
        <end position="460"/>
    </location>
</feature>
<evidence type="ECO:0000313" key="8">
    <source>
        <dbReference type="EMBL" id="MDM7861764.1"/>
    </source>
</evidence>
<evidence type="ECO:0000259" key="6">
    <source>
        <dbReference type="Pfam" id="PF00326"/>
    </source>
</evidence>
<accession>A0ABT7T1U5</accession>
<evidence type="ECO:0000256" key="1">
    <source>
        <dbReference type="ARBA" id="ARBA00005228"/>
    </source>
</evidence>
<evidence type="ECO:0000256" key="4">
    <source>
        <dbReference type="ARBA" id="ARBA00022825"/>
    </source>
</evidence>
<dbReference type="SUPFAM" id="SSF50993">
    <property type="entry name" value="Peptidase/esterase 'gauge' domain"/>
    <property type="match status" value="1"/>
</dbReference>
<name>A0ABT7T1U5_9ALTE</name>
<keyword evidence="9" id="KW-1185">Reference proteome</keyword>
<feature type="signal peptide" evidence="5">
    <location>
        <begin position="1"/>
        <end position="27"/>
    </location>
</feature>
<dbReference type="PROSITE" id="PS51257">
    <property type="entry name" value="PROKAR_LIPOPROTEIN"/>
    <property type="match status" value="1"/>
</dbReference>
<dbReference type="Proteomes" id="UP001234343">
    <property type="component" value="Unassembled WGS sequence"/>
</dbReference>
<comment type="similarity">
    <text evidence="1">Belongs to the peptidase S9A family.</text>
</comment>
<keyword evidence="4" id="KW-0720">Serine protease</keyword>
<sequence length="739" mass="82959">MLSRKFSTLLAATAVSTALIGCSPANQTDTTAGEPVATEYTRMQALTAPAPTVEAREASITHHGITVEDPYQWLRDSSYPDTDDPDVIGYLEEENAYYQAFLEPHRGLVDKLFEEFKGRVDENDTSVPFVRNGYEYRWEFKPGNDYRTRIRKNLETGEESVFLDEQALSQGHDYFVLGGWDISPDNNLIVYIVDTSGDERYTGVVKDLTTGEILPIDIQNASRGISFTPDGTGIIYSKLNDERWQTESINLRTLAPADGEEVDRIIFAEDDTQYFLGFAITSDKKWLVKYSNRSGNTEISVLPSDNLAAEPVVLVSKADNASARIDAANDAIFMTINDQHVNSRMVKIPAAEFGPHMADKSTWQTIIEGSDEQYLTGFRTFADHIALQSSVNGLEKIRILDFDANVLDELTFPESVYQASIGFNAEYSQDYLRVNYESMITPDTVFDYHLASKEFETRKVRKIPSGYNSDDYRTERLMAPARDGAMIPISIVYHKSFEKNGQAPMSLYAYGAYGAGMSPSFSSERISLLDRGFSFAIAHVRGGDEMGYQWYLDGKLKKRMNAFNDFVDVANYLIDEQYVSAGNISISGRSAGGKMMGAMTIQAPELWRSVILGVPFVDVLNTMLDASLPLTPPEWQEWGNPIESKEDFELLLSYSPYDNITAREYPPMMVTGGLNDPRVTYWEPAKWTARMRNTKTDNNLLVMRMNMGAGHFANSGRYGRLADRAEEYAFQLLAHGITE</sequence>
<comment type="caution">
    <text evidence="8">The sequence shown here is derived from an EMBL/GenBank/DDBJ whole genome shotgun (WGS) entry which is preliminary data.</text>
</comment>
<dbReference type="Pfam" id="PF00326">
    <property type="entry name" value="Peptidase_S9"/>
    <property type="match status" value="1"/>
</dbReference>
<dbReference type="InterPro" id="IPR001375">
    <property type="entry name" value="Peptidase_S9_cat"/>
</dbReference>
<evidence type="ECO:0000256" key="5">
    <source>
        <dbReference type="SAM" id="SignalP"/>
    </source>
</evidence>
<keyword evidence="2" id="KW-0645">Protease</keyword>
<dbReference type="EMBL" id="JAUCBP010000012">
    <property type="protein sequence ID" value="MDM7861764.1"/>
    <property type="molecule type" value="Genomic_DNA"/>
</dbReference>
<evidence type="ECO:0000313" key="9">
    <source>
        <dbReference type="Proteomes" id="UP001234343"/>
    </source>
</evidence>
<dbReference type="Pfam" id="PF02897">
    <property type="entry name" value="Peptidase_S9_N"/>
    <property type="match status" value="1"/>
</dbReference>
<dbReference type="SUPFAM" id="SSF53474">
    <property type="entry name" value="alpha/beta-Hydrolases"/>
    <property type="match status" value="1"/>
</dbReference>
<reference evidence="8 9" key="1">
    <citation type="submission" date="2023-06" db="EMBL/GenBank/DDBJ databases">
        <title>Alteromonas sp. ASW11-36 isolated from intertidal sand.</title>
        <authorList>
            <person name="Li Y."/>
        </authorList>
    </citation>
    <scope>NUCLEOTIDE SEQUENCE [LARGE SCALE GENOMIC DNA]</scope>
    <source>
        <strain evidence="8 9">ASW11-36</strain>
    </source>
</reference>
<dbReference type="PRINTS" id="PR00862">
    <property type="entry name" value="PROLIGOPTASE"/>
</dbReference>
<gene>
    <name evidence="8" type="ORF">QTP81_14270</name>
</gene>
<keyword evidence="3" id="KW-0378">Hydrolase</keyword>
<keyword evidence="5" id="KW-0732">Signal</keyword>
<dbReference type="InterPro" id="IPR051543">
    <property type="entry name" value="Serine_Peptidase_S9A"/>
</dbReference>
<evidence type="ECO:0000256" key="2">
    <source>
        <dbReference type="ARBA" id="ARBA00022670"/>
    </source>
</evidence>
<dbReference type="InterPro" id="IPR029058">
    <property type="entry name" value="AB_hydrolase_fold"/>
</dbReference>